<dbReference type="OrthoDB" id="5863171at2759"/>
<dbReference type="HOGENOM" id="CLU_2544272_0_0_1"/>
<sequence>MDEGDDDAEGETVEGRSSREATEGRDGSSPDRQQTVNGLDNSRERFSTTNQRQSSDDPEEELRSALFLLVDQLRAAAAASAHA</sequence>
<feature type="region of interest" description="Disordered" evidence="1">
    <location>
        <begin position="1"/>
        <end position="61"/>
    </location>
</feature>
<dbReference type="EMBL" id="KN823168">
    <property type="protein sequence ID" value="KIO20599.1"/>
    <property type="molecule type" value="Genomic_DNA"/>
</dbReference>
<reference evidence="2 3" key="1">
    <citation type="submission" date="2014-04" db="EMBL/GenBank/DDBJ databases">
        <authorList>
            <consortium name="DOE Joint Genome Institute"/>
            <person name="Kuo A."/>
            <person name="Girlanda M."/>
            <person name="Perotto S."/>
            <person name="Kohler A."/>
            <person name="Nagy L.G."/>
            <person name="Floudas D."/>
            <person name="Copeland A."/>
            <person name="Barry K.W."/>
            <person name="Cichocki N."/>
            <person name="Veneault-Fourrey C."/>
            <person name="LaButti K."/>
            <person name="Lindquist E.A."/>
            <person name="Lipzen A."/>
            <person name="Lundell T."/>
            <person name="Morin E."/>
            <person name="Murat C."/>
            <person name="Sun H."/>
            <person name="Tunlid A."/>
            <person name="Henrissat B."/>
            <person name="Grigoriev I.V."/>
            <person name="Hibbett D.S."/>
            <person name="Martin F."/>
            <person name="Nordberg H.P."/>
            <person name="Cantor M.N."/>
            <person name="Hua S.X."/>
        </authorList>
    </citation>
    <scope>NUCLEOTIDE SEQUENCE [LARGE SCALE GENOMIC DNA]</scope>
    <source>
        <strain evidence="2 3">MUT 4182</strain>
    </source>
</reference>
<keyword evidence="3" id="KW-1185">Reference proteome</keyword>
<dbReference type="AlphaFoldDB" id="A0A0C3Q9G8"/>
<gene>
    <name evidence="2" type="ORF">M407DRAFT_134861</name>
</gene>
<feature type="compositionally biased region" description="Polar residues" evidence="1">
    <location>
        <begin position="30"/>
        <end position="40"/>
    </location>
</feature>
<reference evidence="3" key="2">
    <citation type="submission" date="2015-01" db="EMBL/GenBank/DDBJ databases">
        <title>Evolutionary Origins and Diversification of the Mycorrhizal Mutualists.</title>
        <authorList>
            <consortium name="DOE Joint Genome Institute"/>
            <consortium name="Mycorrhizal Genomics Consortium"/>
            <person name="Kohler A."/>
            <person name="Kuo A."/>
            <person name="Nagy L.G."/>
            <person name="Floudas D."/>
            <person name="Copeland A."/>
            <person name="Barry K.W."/>
            <person name="Cichocki N."/>
            <person name="Veneault-Fourrey C."/>
            <person name="LaButti K."/>
            <person name="Lindquist E.A."/>
            <person name="Lipzen A."/>
            <person name="Lundell T."/>
            <person name="Morin E."/>
            <person name="Murat C."/>
            <person name="Riley R."/>
            <person name="Ohm R."/>
            <person name="Sun H."/>
            <person name="Tunlid A."/>
            <person name="Henrissat B."/>
            <person name="Grigoriev I.V."/>
            <person name="Hibbett D.S."/>
            <person name="Martin F."/>
        </authorList>
    </citation>
    <scope>NUCLEOTIDE SEQUENCE [LARGE SCALE GENOMIC DNA]</scope>
    <source>
        <strain evidence="3">MUT 4182</strain>
    </source>
</reference>
<evidence type="ECO:0000313" key="3">
    <source>
        <dbReference type="Proteomes" id="UP000054248"/>
    </source>
</evidence>
<name>A0A0C3Q9G8_9AGAM</name>
<proteinExistence type="predicted"/>
<accession>A0A0C3Q9G8</accession>
<evidence type="ECO:0000313" key="2">
    <source>
        <dbReference type="EMBL" id="KIO20599.1"/>
    </source>
</evidence>
<feature type="compositionally biased region" description="Basic and acidic residues" evidence="1">
    <location>
        <begin position="13"/>
        <end position="29"/>
    </location>
</feature>
<feature type="compositionally biased region" description="Acidic residues" evidence="1">
    <location>
        <begin position="1"/>
        <end position="12"/>
    </location>
</feature>
<protein>
    <submittedName>
        <fullName evidence="2">Uncharacterized protein</fullName>
    </submittedName>
</protein>
<organism evidence="2 3">
    <name type="scientific">Tulasnella calospora MUT 4182</name>
    <dbReference type="NCBI Taxonomy" id="1051891"/>
    <lineage>
        <taxon>Eukaryota</taxon>
        <taxon>Fungi</taxon>
        <taxon>Dikarya</taxon>
        <taxon>Basidiomycota</taxon>
        <taxon>Agaricomycotina</taxon>
        <taxon>Agaricomycetes</taxon>
        <taxon>Cantharellales</taxon>
        <taxon>Tulasnellaceae</taxon>
        <taxon>Tulasnella</taxon>
    </lineage>
</organism>
<evidence type="ECO:0000256" key="1">
    <source>
        <dbReference type="SAM" id="MobiDB-lite"/>
    </source>
</evidence>
<dbReference type="Proteomes" id="UP000054248">
    <property type="component" value="Unassembled WGS sequence"/>
</dbReference>